<protein>
    <recommendedName>
        <fullName evidence="3">DDE-1 domain-containing protein</fullName>
    </recommendedName>
</protein>
<gene>
    <name evidence="1" type="ORF">PR048_024440</name>
</gene>
<dbReference type="EMBL" id="JARBHB010000010">
    <property type="protein sequence ID" value="KAJ8873622.1"/>
    <property type="molecule type" value="Genomic_DNA"/>
</dbReference>
<comment type="caution">
    <text evidence="1">The sequence shown here is derived from an EMBL/GenBank/DDBJ whole genome shotgun (WGS) entry which is preliminary data.</text>
</comment>
<evidence type="ECO:0000313" key="1">
    <source>
        <dbReference type="EMBL" id="KAJ8873622.1"/>
    </source>
</evidence>
<dbReference type="Proteomes" id="UP001159363">
    <property type="component" value="Chromosome 9"/>
</dbReference>
<keyword evidence="2" id="KW-1185">Reference proteome</keyword>
<organism evidence="1 2">
    <name type="scientific">Dryococelus australis</name>
    <dbReference type="NCBI Taxonomy" id="614101"/>
    <lineage>
        <taxon>Eukaryota</taxon>
        <taxon>Metazoa</taxon>
        <taxon>Ecdysozoa</taxon>
        <taxon>Arthropoda</taxon>
        <taxon>Hexapoda</taxon>
        <taxon>Insecta</taxon>
        <taxon>Pterygota</taxon>
        <taxon>Neoptera</taxon>
        <taxon>Polyneoptera</taxon>
        <taxon>Phasmatodea</taxon>
        <taxon>Verophasmatodea</taxon>
        <taxon>Anareolatae</taxon>
        <taxon>Phasmatidae</taxon>
        <taxon>Eurycanthinae</taxon>
        <taxon>Dryococelus</taxon>
    </lineage>
</organism>
<reference evidence="1 2" key="1">
    <citation type="submission" date="2023-02" db="EMBL/GenBank/DDBJ databases">
        <title>LHISI_Scaffold_Assembly.</title>
        <authorList>
            <person name="Stuart O.P."/>
            <person name="Cleave R."/>
            <person name="Magrath M.J.L."/>
            <person name="Mikheyev A.S."/>
        </authorList>
    </citation>
    <scope>NUCLEOTIDE SEQUENCE [LARGE SCALE GENOMIC DNA]</scope>
    <source>
        <strain evidence="1">Daus_M_001</strain>
        <tissue evidence="1">Leg muscle</tissue>
    </source>
</reference>
<name>A0ABQ9GNP9_9NEOP</name>
<proteinExistence type="predicted"/>
<evidence type="ECO:0000313" key="2">
    <source>
        <dbReference type="Proteomes" id="UP001159363"/>
    </source>
</evidence>
<accession>A0ABQ9GNP9</accession>
<evidence type="ECO:0008006" key="3">
    <source>
        <dbReference type="Google" id="ProtNLM"/>
    </source>
</evidence>
<sequence length="207" mass="23123">MDESGLCNDTINVKGVTLKGQKVHRNIMGSGKDNTTVMVCRSAAGALLPPMTIYKAEHLWTTWKGGRDIPALTPDIIKMAFESTVIFPLNKDKYPKEMLDPSKPERYVTRPREFIDADLALLVFETDQNEQSQQPESVTNVESVAVPSNAPSFENLLLSRIGKTAVPQHRRKKIDCGARIITSEKNFERNSEEITTFKINGSSKKKS</sequence>